<evidence type="ECO:0000313" key="3">
    <source>
        <dbReference type="EMBL" id="GCF10456.1"/>
    </source>
</evidence>
<dbReference type="InterPro" id="IPR052967">
    <property type="entry name" value="Stress_Response_Assoc"/>
</dbReference>
<dbReference type="PANTHER" id="PTHR38463:SF1">
    <property type="entry name" value="STRESS RESPONSE PROTEIN YSNF"/>
    <property type="match status" value="1"/>
</dbReference>
<comment type="caution">
    <text evidence="3">The sequence shown here is derived from an EMBL/GenBank/DDBJ whole genome shotgun (WGS) entry which is preliminary data.</text>
</comment>
<evidence type="ECO:0000256" key="1">
    <source>
        <dbReference type="SAM" id="MobiDB-lite"/>
    </source>
</evidence>
<protein>
    <recommendedName>
        <fullName evidence="2">DUF2382 domain-containing protein</fullName>
    </recommendedName>
</protein>
<feature type="compositionally biased region" description="Basic and acidic residues" evidence="1">
    <location>
        <begin position="275"/>
        <end position="304"/>
    </location>
</feature>
<dbReference type="OrthoDB" id="118405at2"/>
<organism evidence="3 4">
    <name type="scientific">Dictyobacter arantiisoli</name>
    <dbReference type="NCBI Taxonomy" id="2014874"/>
    <lineage>
        <taxon>Bacteria</taxon>
        <taxon>Bacillati</taxon>
        <taxon>Chloroflexota</taxon>
        <taxon>Ktedonobacteria</taxon>
        <taxon>Ktedonobacterales</taxon>
        <taxon>Dictyobacteraceae</taxon>
        <taxon>Dictyobacter</taxon>
    </lineage>
</organism>
<evidence type="ECO:0000313" key="4">
    <source>
        <dbReference type="Proteomes" id="UP000322530"/>
    </source>
</evidence>
<feature type="region of interest" description="Disordered" evidence="1">
    <location>
        <begin position="275"/>
        <end position="314"/>
    </location>
</feature>
<name>A0A5A5TH26_9CHLR</name>
<evidence type="ECO:0000259" key="2">
    <source>
        <dbReference type="Pfam" id="PF09557"/>
    </source>
</evidence>
<dbReference type="EMBL" id="BIXY01000071">
    <property type="protein sequence ID" value="GCF10456.1"/>
    <property type="molecule type" value="Genomic_DNA"/>
</dbReference>
<feature type="domain" description="DUF2382" evidence="2">
    <location>
        <begin position="180"/>
        <end position="287"/>
    </location>
</feature>
<dbReference type="InterPro" id="IPR019060">
    <property type="entry name" value="DUF2382"/>
</dbReference>
<dbReference type="RefSeq" id="WP_149403338.1">
    <property type="nucleotide sequence ID" value="NZ_BIXY01000071.1"/>
</dbReference>
<proteinExistence type="predicted"/>
<dbReference type="PANTHER" id="PTHR38463">
    <property type="entry name" value="STRESS RESPONSE PROTEIN YSNF"/>
    <property type="match status" value="1"/>
</dbReference>
<dbReference type="NCBIfam" id="TIGR02271">
    <property type="entry name" value="YsnF/AvaK domain"/>
    <property type="match status" value="1"/>
</dbReference>
<dbReference type="Proteomes" id="UP000322530">
    <property type="component" value="Unassembled WGS sequence"/>
</dbReference>
<dbReference type="Pfam" id="PF09557">
    <property type="entry name" value="DUF2382"/>
    <property type="match status" value="1"/>
</dbReference>
<sequence>MSTRSEIVAGVFAQEEQAEQALKALEQAGFIEEQLGVAAPTEKHIDLLSALRNLDVPTERANYYAQEFSNGRTVVSVRPDGRTQEALAILRRYGAEDYDQSRAPTQTETATSEMAEQSMTAARGDTAAPGMSVDNIAASQRGMSASDIDEQRATAGQGGVGMTDQTLAQGRDAFQQRRSLKLREEQLAVDKERVQTGEAKLHKEVVTEQKTIDVPVSREEMVIERRSLSGDQVDAAPIGEGETIRVPLSEEKVNINKETVVTGEVAIGKQFVQDKQRVTETTRREEPLVEHEGDVSDLIIHDTNPDAPSALPPA</sequence>
<keyword evidence="4" id="KW-1185">Reference proteome</keyword>
<gene>
    <name evidence="3" type="ORF">KDI_40200</name>
</gene>
<reference evidence="3 4" key="1">
    <citation type="submission" date="2019-01" db="EMBL/GenBank/DDBJ databases">
        <title>Draft genome sequence of Dictyobacter sp. Uno17.</title>
        <authorList>
            <person name="Wang C.M."/>
            <person name="Zheng Y."/>
            <person name="Sakai Y."/>
            <person name="Abe K."/>
            <person name="Yokota A."/>
            <person name="Yabe S."/>
        </authorList>
    </citation>
    <scope>NUCLEOTIDE SEQUENCE [LARGE SCALE GENOMIC DNA]</scope>
    <source>
        <strain evidence="3 4">Uno17</strain>
    </source>
</reference>
<accession>A0A5A5TH26</accession>
<dbReference type="AlphaFoldDB" id="A0A5A5TH26"/>